<keyword evidence="3 9" id="KW-0732">Signal</keyword>
<dbReference type="Proteomes" id="UP000305874">
    <property type="component" value="Unassembled WGS sequence"/>
</dbReference>
<dbReference type="InterPro" id="IPR050824">
    <property type="entry name" value="Thiol_disulfide_DsbA"/>
</dbReference>
<evidence type="ECO:0000313" key="12">
    <source>
        <dbReference type="Proteomes" id="UP000305874"/>
    </source>
</evidence>
<dbReference type="PROSITE" id="PS51352">
    <property type="entry name" value="THIOREDOXIN_2"/>
    <property type="match status" value="1"/>
</dbReference>
<dbReference type="PANTHER" id="PTHR35891">
    <property type="entry name" value="THIOL:DISULFIDE INTERCHANGE PROTEIN DSBA"/>
    <property type="match status" value="1"/>
</dbReference>
<organism evidence="11 12">
    <name type="scientific">Pseudoalteromonas ruthenica</name>
    <dbReference type="NCBI Taxonomy" id="151081"/>
    <lineage>
        <taxon>Bacteria</taxon>
        <taxon>Pseudomonadati</taxon>
        <taxon>Pseudomonadota</taxon>
        <taxon>Gammaproteobacteria</taxon>
        <taxon>Alteromonadales</taxon>
        <taxon>Pseudoalteromonadaceae</taxon>
        <taxon>Pseudoalteromonas</taxon>
    </lineage>
</organism>
<proteinExistence type="inferred from homology"/>
<evidence type="ECO:0000256" key="9">
    <source>
        <dbReference type="SAM" id="SignalP"/>
    </source>
</evidence>
<comment type="subcellular location">
    <subcellularLocation>
        <location evidence="1 7">Periplasm</location>
    </subcellularLocation>
</comment>
<keyword evidence="5 7" id="KW-1015">Disulfide bond</keyword>
<name>A0A5S3Z384_9GAMM</name>
<reference evidence="11 12" key="1">
    <citation type="submission" date="2017-12" db="EMBL/GenBank/DDBJ databases">
        <authorList>
            <person name="Paulsen S."/>
            <person name="Gram L.K."/>
        </authorList>
    </citation>
    <scope>NUCLEOTIDE SEQUENCE [LARGE SCALE GENOMIC DNA]</scope>
    <source>
        <strain evidence="11 12">S2897</strain>
    </source>
</reference>
<dbReference type="CDD" id="cd03019">
    <property type="entry name" value="DsbA_DsbA"/>
    <property type="match status" value="1"/>
</dbReference>
<dbReference type="PIRSF" id="PIRSF001488">
    <property type="entry name" value="Tdi_protein"/>
    <property type="match status" value="1"/>
</dbReference>
<dbReference type="GO" id="GO:0042597">
    <property type="term" value="C:periplasmic space"/>
    <property type="evidence" value="ECO:0007669"/>
    <property type="project" value="UniProtKB-SubCell"/>
</dbReference>
<evidence type="ECO:0000256" key="2">
    <source>
        <dbReference type="ARBA" id="ARBA00005791"/>
    </source>
</evidence>
<dbReference type="InterPro" id="IPR023205">
    <property type="entry name" value="DsbA/DsbL"/>
</dbReference>
<evidence type="ECO:0000259" key="10">
    <source>
        <dbReference type="PROSITE" id="PS51352"/>
    </source>
</evidence>
<evidence type="ECO:0000256" key="8">
    <source>
        <dbReference type="PIRSR" id="PIRSR001488-1"/>
    </source>
</evidence>
<protein>
    <recommendedName>
        <fullName evidence="7">Thiol:disulfide interchange protein</fullName>
    </recommendedName>
</protein>
<gene>
    <name evidence="11" type="ORF">CWC05_14715</name>
</gene>
<evidence type="ECO:0000256" key="5">
    <source>
        <dbReference type="ARBA" id="ARBA00023157"/>
    </source>
</evidence>
<keyword evidence="4 7" id="KW-0574">Periplasm</keyword>
<accession>A0A5S3Z384</accession>
<dbReference type="STRING" id="151081.TW72_01510"/>
<evidence type="ECO:0000256" key="4">
    <source>
        <dbReference type="ARBA" id="ARBA00022764"/>
    </source>
</evidence>
<comment type="similarity">
    <text evidence="2">Belongs to the thioredoxin family. DsbA subfamily.</text>
</comment>
<comment type="caution">
    <text evidence="11">The sequence shown here is derived from an EMBL/GenBank/DDBJ whole genome shotgun (WGS) entry which is preliminary data.</text>
</comment>
<evidence type="ECO:0000256" key="7">
    <source>
        <dbReference type="PIRNR" id="PIRNR001488"/>
    </source>
</evidence>
<dbReference type="Pfam" id="PF01323">
    <property type="entry name" value="DSBA"/>
    <property type="match status" value="1"/>
</dbReference>
<evidence type="ECO:0000256" key="1">
    <source>
        <dbReference type="ARBA" id="ARBA00004418"/>
    </source>
</evidence>
<feature type="domain" description="Thioredoxin" evidence="10">
    <location>
        <begin position="10"/>
        <end position="205"/>
    </location>
</feature>
<sequence>MIKTLKYSLLLLCLPIAAWAADFKAGEHYQVLEAEASEADKVTEFFSFYCPHCFKLEPIVGALEESLPEGVPLVKSHVNFLRIDKDAQNRLTRAYLVAKEEGKDAEVAQAIFDSIHRQREPLQTQESVEALLAEQGIDAQRFAMLAASEPVVNGEKEAVDDQTTYSKLGALTGVPTLIVNDKYKVHVHKVASQQELNELVNYLLEK</sequence>
<feature type="chain" id="PRO_5024300387" description="Thiol:disulfide interchange protein" evidence="9">
    <location>
        <begin position="21"/>
        <end position="206"/>
    </location>
</feature>
<dbReference type="InterPro" id="IPR017937">
    <property type="entry name" value="Thioredoxin_CS"/>
</dbReference>
<feature type="signal peptide" evidence="9">
    <location>
        <begin position="1"/>
        <end position="20"/>
    </location>
</feature>
<keyword evidence="6" id="KW-0676">Redox-active center</keyword>
<dbReference type="EMBL" id="PNCG01000015">
    <property type="protein sequence ID" value="TMP86275.1"/>
    <property type="molecule type" value="Genomic_DNA"/>
</dbReference>
<reference evidence="12" key="2">
    <citation type="submission" date="2019-06" db="EMBL/GenBank/DDBJ databases">
        <title>Co-occurence of chitin degradation, pigmentation and bioactivity in marine Pseudoalteromonas.</title>
        <authorList>
            <person name="Sonnenschein E.C."/>
            <person name="Bech P.K."/>
        </authorList>
    </citation>
    <scope>NUCLEOTIDE SEQUENCE [LARGE SCALE GENOMIC DNA]</scope>
    <source>
        <strain evidence="12">S2897</strain>
    </source>
</reference>
<dbReference type="SUPFAM" id="SSF52833">
    <property type="entry name" value="Thioredoxin-like"/>
    <property type="match status" value="1"/>
</dbReference>
<evidence type="ECO:0000313" key="11">
    <source>
        <dbReference type="EMBL" id="TMP86275.1"/>
    </source>
</evidence>
<feature type="disulfide bond" description="Redox-active" evidence="8">
    <location>
        <begin position="50"/>
        <end position="53"/>
    </location>
</feature>
<dbReference type="InterPro" id="IPR036249">
    <property type="entry name" value="Thioredoxin-like_sf"/>
</dbReference>
<dbReference type="PANTHER" id="PTHR35891:SF2">
    <property type="entry name" value="THIOL:DISULFIDE INTERCHANGE PROTEIN DSBA"/>
    <property type="match status" value="1"/>
</dbReference>
<dbReference type="Gene3D" id="3.40.30.10">
    <property type="entry name" value="Glutaredoxin"/>
    <property type="match status" value="1"/>
</dbReference>
<dbReference type="InterPro" id="IPR013766">
    <property type="entry name" value="Thioredoxin_domain"/>
</dbReference>
<dbReference type="InterPro" id="IPR001853">
    <property type="entry name" value="DSBA-like_thioredoxin_dom"/>
</dbReference>
<evidence type="ECO:0000256" key="6">
    <source>
        <dbReference type="ARBA" id="ARBA00023284"/>
    </source>
</evidence>
<dbReference type="RefSeq" id="WP_138548679.1">
    <property type="nucleotide sequence ID" value="NZ_PNCG01000015.1"/>
</dbReference>
<dbReference type="GO" id="GO:0015036">
    <property type="term" value="F:disulfide oxidoreductase activity"/>
    <property type="evidence" value="ECO:0007669"/>
    <property type="project" value="UniProtKB-ARBA"/>
</dbReference>
<dbReference type="AlphaFoldDB" id="A0A5S3Z384"/>
<evidence type="ECO:0000256" key="3">
    <source>
        <dbReference type="ARBA" id="ARBA00022729"/>
    </source>
</evidence>
<dbReference type="PROSITE" id="PS00194">
    <property type="entry name" value="THIOREDOXIN_1"/>
    <property type="match status" value="1"/>
</dbReference>